<sequence>MTVLDSNWNLGYSSENDEERYSYGYINPDTSIRKPVLGVMKWNEKGRTCKKVIVVEYMEFKDRKLVEQLQQLDCAQLVKVLHVNPFGPVKLEMISESFPEGNICDAMLCHPALRDNLKKYIPQTGSAVMYLHSKGIVHRNVKLENFLVCNQSTVYEWVTSGNVLGDPDPKQSSNSSIYSFLCSKCWEWKTNRRASIETVVVEINK</sequence>
<dbReference type="GO" id="GO:0005524">
    <property type="term" value="F:ATP binding"/>
    <property type="evidence" value="ECO:0007669"/>
    <property type="project" value="InterPro"/>
</dbReference>
<gene>
    <name evidence="1" type="ORF">PACLA_8A015036</name>
</gene>
<reference evidence="1" key="1">
    <citation type="submission" date="2020-04" db="EMBL/GenBank/DDBJ databases">
        <authorList>
            <person name="Alioto T."/>
            <person name="Alioto T."/>
            <person name="Gomez Garrido J."/>
        </authorList>
    </citation>
    <scope>NUCLEOTIDE SEQUENCE</scope>
    <source>
        <strain evidence="1">A484AB</strain>
    </source>
</reference>
<keyword evidence="1" id="KW-0418">Kinase</keyword>
<dbReference type="InterPro" id="IPR000719">
    <property type="entry name" value="Prot_kinase_dom"/>
</dbReference>
<dbReference type="Pfam" id="PF00069">
    <property type="entry name" value="Pkinase"/>
    <property type="match status" value="1"/>
</dbReference>
<dbReference type="OrthoDB" id="1668230at2759"/>
<dbReference type="EMBL" id="CACRXK020013543">
    <property type="protein sequence ID" value="CAB4025325.1"/>
    <property type="molecule type" value="Genomic_DNA"/>
</dbReference>
<proteinExistence type="predicted"/>
<comment type="caution">
    <text evidence="1">The sequence shown here is derived from an EMBL/GenBank/DDBJ whole genome shotgun (WGS) entry which is preliminary data.</text>
</comment>
<dbReference type="InterPro" id="IPR011009">
    <property type="entry name" value="Kinase-like_dom_sf"/>
</dbReference>
<dbReference type="Gene3D" id="1.10.510.10">
    <property type="entry name" value="Transferase(Phosphotransferase) domain 1"/>
    <property type="match status" value="1"/>
</dbReference>
<accession>A0A7D9L7G4</accession>
<protein>
    <submittedName>
        <fullName evidence="1">MAP kinase kinase kinase Byr2</fullName>
    </submittedName>
</protein>
<dbReference type="Proteomes" id="UP001152795">
    <property type="component" value="Unassembled WGS sequence"/>
</dbReference>
<evidence type="ECO:0000313" key="1">
    <source>
        <dbReference type="EMBL" id="CAB4025325.1"/>
    </source>
</evidence>
<organism evidence="1 2">
    <name type="scientific">Paramuricea clavata</name>
    <name type="common">Red gorgonian</name>
    <name type="synonym">Violescent sea-whip</name>
    <dbReference type="NCBI Taxonomy" id="317549"/>
    <lineage>
        <taxon>Eukaryota</taxon>
        <taxon>Metazoa</taxon>
        <taxon>Cnidaria</taxon>
        <taxon>Anthozoa</taxon>
        <taxon>Octocorallia</taxon>
        <taxon>Malacalcyonacea</taxon>
        <taxon>Plexauridae</taxon>
        <taxon>Paramuricea</taxon>
    </lineage>
</organism>
<keyword evidence="1" id="KW-0808">Transferase</keyword>
<dbReference type="GO" id="GO:0004672">
    <property type="term" value="F:protein kinase activity"/>
    <property type="evidence" value="ECO:0007669"/>
    <property type="project" value="InterPro"/>
</dbReference>
<dbReference type="AlphaFoldDB" id="A0A7D9L7G4"/>
<name>A0A7D9L7G4_PARCT</name>
<evidence type="ECO:0000313" key="2">
    <source>
        <dbReference type="Proteomes" id="UP001152795"/>
    </source>
</evidence>
<dbReference type="SUPFAM" id="SSF56112">
    <property type="entry name" value="Protein kinase-like (PK-like)"/>
    <property type="match status" value="1"/>
</dbReference>
<keyword evidence="2" id="KW-1185">Reference proteome</keyword>
<dbReference type="PROSITE" id="PS50011">
    <property type="entry name" value="PROTEIN_KINASE_DOM"/>
    <property type="match status" value="1"/>
</dbReference>